<dbReference type="Proteomes" id="UP000807469">
    <property type="component" value="Unassembled WGS sequence"/>
</dbReference>
<comment type="caution">
    <text evidence="2">The sequence shown here is derived from an EMBL/GenBank/DDBJ whole genome shotgun (WGS) entry which is preliminary data.</text>
</comment>
<protein>
    <submittedName>
        <fullName evidence="2">Uncharacterized protein</fullName>
    </submittedName>
</protein>
<organism evidence="2 3">
    <name type="scientific">Pholiota conissans</name>
    <dbReference type="NCBI Taxonomy" id="109636"/>
    <lineage>
        <taxon>Eukaryota</taxon>
        <taxon>Fungi</taxon>
        <taxon>Dikarya</taxon>
        <taxon>Basidiomycota</taxon>
        <taxon>Agaricomycotina</taxon>
        <taxon>Agaricomycetes</taxon>
        <taxon>Agaricomycetidae</taxon>
        <taxon>Agaricales</taxon>
        <taxon>Agaricineae</taxon>
        <taxon>Strophariaceae</taxon>
        <taxon>Pholiota</taxon>
    </lineage>
</organism>
<feature type="region of interest" description="Disordered" evidence="1">
    <location>
        <begin position="1"/>
        <end position="22"/>
    </location>
</feature>
<gene>
    <name evidence="2" type="ORF">BDN70DRAFT_945140</name>
</gene>
<dbReference type="AlphaFoldDB" id="A0A9P5YYB8"/>
<sequence>MDDRVQHPDWQNDSTSVQNNCPSAATDAMQAPLTLFIMSNPIDNRNSHHADEICLISSPTQPKGSVFVDVIPSQEDGGAFNLYEYKNISRNTVGLYIRRRSLNRTFRRLKIVVTFHDFSPESTPLLIERFIIDTGRADIYLGDLERHKYILDRIFFTGNYRLLIEEPLRTPLATSLQSQSINGGIDTGAALEDEETKSTWMATLKEMIDAKFATTYDMSLQHIN</sequence>
<dbReference type="EMBL" id="MU155248">
    <property type="protein sequence ID" value="KAF9477887.1"/>
    <property type="molecule type" value="Genomic_DNA"/>
</dbReference>
<feature type="compositionally biased region" description="Polar residues" evidence="1">
    <location>
        <begin position="9"/>
        <end position="22"/>
    </location>
</feature>
<evidence type="ECO:0000313" key="2">
    <source>
        <dbReference type="EMBL" id="KAF9477887.1"/>
    </source>
</evidence>
<accession>A0A9P5YYB8</accession>
<reference evidence="2" key="1">
    <citation type="submission" date="2020-11" db="EMBL/GenBank/DDBJ databases">
        <authorList>
            <consortium name="DOE Joint Genome Institute"/>
            <person name="Ahrendt S."/>
            <person name="Riley R."/>
            <person name="Andreopoulos W."/>
            <person name="Labutti K."/>
            <person name="Pangilinan J."/>
            <person name="Ruiz-Duenas F.J."/>
            <person name="Barrasa J.M."/>
            <person name="Sanchez-Garcia M."/>
            <person name="Camarero S."/>
            <person name="Miyauchi S."/>
            <person name="Serrano A."/>
            <person name="Linde D."/>
            <person name="Babiker R."/>
            <person name="Drula E."/>
            <person name="Ayuso-Fernandez I."/>
            <person name="Pacheco R."/>
            <person name="Padilla G."/>
            <person name="Ferreira P."/>
            <person name="Barriuso J."/>
            <person name="Kellner H."/>
            <person name="Castanera R."/>
            <person name="Alfaro M."/>
            <person name="Ramirez L."/>
            <person name="Pisabarro A.G."/>
            <person name="Kuo A."/>
            <person name="Tritt A."/>
            <person name="Lipzen A."/>
            <person name="He G."/>
            <person name="Yan M."/>
            <person name="Ng V."/>
            <person name="Cullen D."/>
            <person name="Martin F."/>
            <person name="Rosso M.-N."/>
            <person name="Henrissat B."/>
            <person name="Hibbett D."/>
            <person name="Martinez A.T."/>
            <person name="Grigoriev I.V."/>
        </authorList>
    </citation>
    <scope>NUCLEOTIDE SEQUENCE</scope>
    <source>
        <strain evidence="2">CIRM-BRFM 674</strain>
    </source>
</reference>
<proteinExistence type="predicted"/>
<keyword evidence="3" id="KW-1185">Reference proteome</keyword>
<evidence type="ECO:0000313" key="3">
    <source>
        <dbReference type="Proteomes" id="UP000807469"/>
    </source>
</evidence>
<evidence type="ECO:0000256" key="1">
    <source>
        <dbReference type="SAM" id="MobiDB-lite"/>
    </source>
</evidence>
<name>A0A9P5YYB8_9AGAR</name>